<reference evidence="2" key="1">
    <citation type="submission" date="2022-10" db="EMBL/GenBank/DDBJ databases">
        <title>Gaoshiqiia sediminis gen. nov., sp. nov., isolated from coastal sediment.</title>
        <authorList>
            <person name="Yu W.X."/>
            <person name="Mu D.S."/>
            <person name="Du J.Z."/>
            <person name="Liang Y.Q."/>
        </authorList>
    </citation>
    <scope>NUCLEOTIDE SEQUENCE</scope>
    <source>
        <strain evidence="2">A06</strain>
    </source>
</reference>
<dbReference type="Proteomes" id="UP001163821">
    <property type="component" value="Unassembled WGS sequence"/>
</dbReference>
<organism evidence="2 3">
    <name type="scientific">Gaoshiqia sediminis</name>
    <dbReference type="NCBI Taxonomy" id="2986998"/>
    <lineage>
        <taxon>Bacteria</taxon>
        <taxon>Pseudomonadati</taxon>
        <taxon>Bacteroidota</taxon>
        <taxon>Bacteroidia</taxon>
        <taxon>Marinilabiliales</taxon>
        <taxon>Prolixibacteraceae</taxon>
        <taxon>Gaoshiqia</taxon>
    </lineage>
</organism>
<proteinExistence type="predicted"/>
<dbReference type="PANTHER" id="PTHR39966">
    <property type="entry name" value="BLL2471 PROTEIN-RELATED"/>
    <property type="match status" value="1"/>
</dbReference>
<dbReference type="GO" id="GO:0005886">
    <property type="term" value="C:plasma membrane"/>
    <property type="evidence" value="ECO:0007669"/>
    <property type="project" value="TreeGrafter"/>
</dbReference>
<dbReference type="AlphaFoldDB" id="A0AA42C694"/>
<dbReference type="Pfam" id="PF01814">
    <property type="entry name" value="Hemerythrin"/>
    <property type="match status" value="1"/>
</dbReference>
<gene>
    <name evidence="2" type="ORF">N2K84_06120</name>
</gene>
<sequence length="174" mass="20271">MENITNELSKEHQYILKVIDAVMLECDRLVQGKDVDENFFQRVISFIQNYADGYHHVKEEDILFKAMLRNMVNTHCNPIPVMLHEHDAGREFVTGMKSALVLYDKEALIENARRYGNLLRDHIFKEDNVLYEMAEEALNDSEKKTVNEAYAAVKLENFIKQDLDEFVKSLSVTI</sequence>
<evidence type="ECO:0000259" key="1">
    <source>
        <dbReference type="Pfam" id="PF01814"/>
    </source>
</evidence>
<dbReference type="RefSeq" id="WP_282590906.1">
    <property type="nucleotide sequence ID" value="NZ_JAPAAF010000006.1"/>
</dbReference>
<comment type="caution">
    <text evidence="2">The sequence shown here is derived from an EMBL/GenBank/DDBJ whole genome shotgun (WGS) entry which is preliminary data.</text>
</comment>
<feature type="domain" description="Hemerythrin-like" evidence="1">
    <location>
        <begin position="4"/>
        <end position="134"/>
    </location>
</feature>
<dbReference type="InterPro" id="IPR012312">
    <property type="entry name" value="Hemerythrin-like"/>
</dbReference>
<protein>
    <submittedName>
        <fullName evidence="2">Hemerythrin domain-containing protein</fullName>
    </submittedName>
</protein>
<keyword evidence="3" id="KW-1185">Reference proteome</keyword>
<dbReference type="Gene3D" id="1.20.120.520">
    <property type="entry name" value="nmb1532 protein domain like"/>
    <property type="match status" value="1"/>
</dbReference>
<accession>A0AA42C694</accession>
<dbReference type="EMBL" id="JAPAAF010000006">
    <property type="protein sequence ID" value="MCW0482299.1"/>
    <property type="molecule type" value="Genomic_DNA"/>
</dbReference>
<evidence type="ECO:0000313" key="2">
    <source>
        <dbReference type="EMBL" id="MCW0482299.1"/>
    </source>
</evidence>
<dbReference type="PANTHER" id="PTHR39966:SF1">
    <property type="entry name" value="HEMERYTHRIN-LIKE DOMAIN-CONTAINING PROTEIN"/>
    <property type="match status" value="1"/>
</dbReference>
<evidence type="ECO:0000313" key="3">
    <source>
        <dbReference type="Proteomes" id="UP001163821"/>
    </source>
</evidence>
<name>A0AA42C694_9BACT</name>